<evidence type="ECO:0000259" key="3">
    <source>
        <dbReference type="Pfam" id="PF02826"/>
    </source>
</evidence>
<evidence type="ECO:0000256" key="2">
    <source>
        <dbReference type="ARBA" id="ARBA00023027"/>
    </source>
</evidence>
<dbReference type="PANTHER" id="PTHR43333:SF1">
    <property type="entry name" value="D-ISOMER SPECIFIC 2-HYDROXYACID DEHYDROGENASE NAD-BINDING DOMAIN-CONTAINING PROTEIN"/>
    <property type="match status" value="1"/>
</dbReference>
<keyword evidence="5" id="KW-1185">Reference proteome</keyword>
<protein>
    <submittedName>
        <fullName evidence="4">Glyoxylate/hydroxypyruvate reductase A</fullName>
    </submittedName>
</protein>
<gene>
    <name evidence="4" type="ORF">M9799_13450</name>
</gene>
<dbReference type="Gene3D" id="3.40.50.720">
    <property type="entry name" value="NAD(P)-binding Rossmann-like Domain"/>
    <property type="match status" value="2"/>
</dbReference>
<proteinExistence type="predicted"/>
<dbReference type="EMBL" id="CP106881">
    <property type="protein sequence ID" value="UYG51088.1"/>
    <property type="molecule type" value="Genomic_DNA"/>
</dbReference>
<dbReference type="Pfam" id="PF02826">
    <property type="entry name" value="2-Hacid_dh_C"/>
    <property type="match status" value="1"/>
</dbReference>
<dbReference type="InterPro" id="IPR036291">
    <property type="entry name" value="NAD(P)-bd_dom_sf"/>
</dbReference>
<dbReference type="PANTHER" id="PTHR43333">
    <property type="entry name" value="2-HACID_DH_C DOMAIN-CONTAINING PROTEIN"/>
    <property type="match status" value="1"/>
</dbReference>
<name>A0ABY6G7S6_9BURK</name>
<dbReference type="CDD" id="cd12164">
    <property type="entry name" value="GDH_like_2"/>
    <property type="match status" value="1"/>
</dbReference>
<keyword evidence="1" id="KW-0560">Oxidoreductase</keyword>
<evidence type="ECO:0000313" key="4">
    <source>
        <dbReference type="EMBL" id="UYG51088.1"/>
    </source>
</evidence>
<dbReference type="Proteomes" id="UP001162800">
    <property type="component" value="Chromosome"/>
</dbReference>
<keyword evidence="2" id="KW-0520">NAD</keyword>
<dbReference type="SUPFAM" id="SSF51735">
    <property type="entry name" value="NAD(P)-binding Rossmann-fold domains"/>
    <property type="match status" value="1"/>
</dbReference>
<reference evidence="4" key="1">
    <citation type="submission" date="2022-09" db="EMBL/GenBank/DDBJ databases">
        <title>The complete genome of Acidovorax sp. 5MLIR.</title>
        <authorList>
            <person name="Liu L."/>
            <person name="Yue J."/>
            <person name="Yang F."/>
            <person name="Yuan J."/>
            <person name="Li L."/>
        </authorList>
    </citation>
    <scope>NUCLEOTIDE SEQUENCE</scope>
    <source>
        <strain evidence="4">5MLIR</strain>
    </source>
</reference>
<evidence type="ECO:0000313" key="5">
    <source>
        <dbReference type="Proteomes" id="UP001162800"/>
    </source>
</evidence>
<accession>A0ABY6G7S6</accession>
<evidence type="ECO:0000256" key="1">
    <source>
        <dbReference type="ARBA" id="ARBA00023002"/>
    </source>
</evidence>
<dbReference type="RefSeq" id="WP_231044983.1">
    <property type="nucleotide sequence ID" value="NZ_CP106881.1"/>
</dbReference>
<organism evidence="4 5">
    <name type="scientific">Comamonas endophytica</name>
    <dbReference type="NCBI Taxonomy" id="2949090"/>
    <lineage>
        <taxon>Bacteria</taxon>
        <taxon>Pseudomonadati</taxon>
        <taxon>Pseudomonadota</taxon>
        <taxon>Betaproteobacteria</taxon>
        <taxon>Burkholderiales</taxon>
        <taxon>Comamonadaceae</taxon>
        <taxon>Comamonas</taxon>
    </lineage>
</organism>
<dbReference type="InterPro" id="IPR006140">
    <property type="entry name" value="D-isomer_DH_NAD-bd"/>
</dbReference>
<sequence length="309" mass="33512">MPTLAVAGAYLHNKTVVEELLRRRLPDWSIVRPGDAGAREACVAVCWGQPHDTWQQLPDVRMVHSIGAGVDGLVRDPGLPDVPICRVIDQAQAQRLTEYVLWGTLTYHRGFDIAARNQRALLWQRPANRAASEVVVGVMGLGEIGAHMAKTLAAHGYSVRGWSRSARSLEGIETFAGAEGLGAFLDGVEVLICVLPLTDETEGILSRDLFNRLTPGAKLIHVGRGPHFVEADVLEALESGQLGGVLVDVFPVEPLPADNALWRHPLVMVTPHMAAVMPMPDVVSQIAENCERLLAGEPLLRTVERASGY</sequence>
<feature type="domain" description="D-isomer specific 2-hydroxyacid dehydrogenase NAD-binding" evidence="3">
    <location>
        <begin position="105"/>
        <end position="274"/>
    </location>
</feature>